<dbReference type="PROSITE" id="PS01241">
    <property type="entry name" value="LINK_1"/>
    <property type="match status" value="4"/>
</dbReference>
<evidence type="ECO:0000256" key="4">
    <source>
        <dbReference type="ARBA" id="ARBA00022723"/>
    </source>
</evidence>
<evidence type="ECO:0000256" key="6">
    <source>
        <dbReference type="ARBA" id="ARBA00022737"/>
    </source>
</evidence>
<evidence type="ECO:0000256" key="7">
    <source>
        <dbReference type="ARBA" id="ARBA00022974"/>
    </source>
</evidence>
<dbReference type="GO" id="GO:0005615">
    <property type="term" value="C:extracellular space"/>
    <property type="evidence" value="ECO:0007669"/>
    <property type="project" value="TreeGrafter"/>
</dbReference>
<keyword evidence="3" id="KW-0964">Secreted</keyword>
<dbReference type="GO" id="GO:0046872">
    <property type="term" value="F:metal ion binding"/>
    <property type="evidence" value="ECO:0007669"/>
    <property type="project" value="UniProtKB-KW"/>
</dbReference>
<evidence type="ECO:0000256" key="10">
    <source>
        <dbReference type="ARBA" id="ARBA00023319"/>
    </source>
</evidence>
<evidence type="ECO:0000256" key="3">
    <source>
        <dbReference type="ARBA" id="ARBA00022525"/>
    </source>
</evidence>
<comment type="similarity">
    <text evidence="2">Belongs to the aggrecan/versican proteoglycan family.</text>
</comment>
<dbReference type="InterPro" id="IPR050691">
    <property type="entry name" value="Hyaluronan_bind_Proteoglycan"/>
</dbReference>
<dbReference type="SUPFAM" id="SSF48726">
    <property type="entry name" value="Immunoglobulin"/>
    <property type="match status" value="1"/>
</dbReference>
<organism evidence="15 16">
    <name type="scientific">Strix occidentalis caurina</name>
    <name type="common">northern spotted owl</name>
    <dbReference type="NCBI Taxonomy" id="311401"/>
    <lineage>
        <taxon>Eukaryota</taxon>
        <taxon>Metazoa</taxon>
        <taxon>Chordata</taxon>
        <taxon>Craniata</taxon>
        <taxon>Vertebrata</taxon>
        <taxon>Euteleostomi</taxon>
        <taxon>Archelosauria</taxon>
        <taxon>Archosauria</taxon>
        <taxon>Dinosauria</taxon>
        <taxon>Saurischia</taxon>
        <taxon>Theropoda</taxon>
        <taxon>Coelurosauria</taxon>
        <taxon>Aves</taxon>
        <taxon>Neognathae</taxon>
        <taxon>Neoaves</taxon>
        <taxon>Telluraves</taxon>
        <taxon>Strigiformes</taxon>
        <taxon>Strigidae</taxon>
        <taxon>Strix</taxon>
    </lineage>
</organism>
<dbReference type="InterPro" id="IPR036179">
    <property type="entry name" value="Ig-like_dom_sf"/>
</dbReference>
<dbReference type="CDD" id="cd05900">
    <property type="entry name" value="Ig_Aggrecan"/>
    <property type="match status" value="1"/>
</dbReference>
<keyword evidence="10" id="KW-0393">Immunoglobulin domain</keyword>
<dbReference type="CDD" id="cd03520">
    <property type="entry name" value="Link_domain_CSPGs_modules_2_4"/>
    <property type="match status" value="2"/>
</dbReference>
<dbReference type="InterPro" id="IPR007110">
    <property type="entry name" value="Ig-like_dom"/>
</dbReference>
<dbReference type="GO" id="GO:0007417">
    <property type="term" value="P:central nervous system development"/>
    <property type="evidence" value="ECO:0007669"/>
    <property type="project" value="TreeGrafter"/>
</dbReference>
<dbReference type="PANTHER" id="PTHR22804">
    <property type="entry name" value="AGGRECAN/VERSICAN PROTEOGLYCAN"/>
    <property type="match status" value="1"/>
</dbReference>
<feature type="disulfide bond" evidence="11">
    <location>
        <begin position="609"/>
        <end position="630"/>
    </location>
</feature>
<dbReference type="GO" id="GO:0072534">
    <property type="term" value="C:perineuronal net"/>
    <property type="evidence" value="ECO:0007669"/>
    <property type="project" value="TreeGrafter"/>
</dbReference>
<dbReference type="GO" id="GO:0045202">
    <property type="term" value="C:synapse"/>
    <property type="evidence" value="ECO:0007669"/>
    <property type="project" value="TreeGrafter"/>
</dbReference>
<feature type="disulfide bond" evidence="11">
    <location>
        <begin position="511"/>
        <end position="532"/>
    </location>
</feature>
<evidence type="ECO:0000259" key="14">
    <source>
        <dbReference type="PROSITE" id="PS50963"/>
    </source>
</evidence>
<keyword evidence="6" id="KW-0677">Repeat</keyword>
<dbReference type="FunFam" id="3.10.100.10:FF:000009">
    <property type="entry name" value="Aggrecan core protein"/>
    <property type="match status" value="1"/>
</dbReference>
<sequence>MTTLLLVFVCLRVITTAVSVELSDSSDGLEVKIPEQSPLRVVLGSSLNIPCYFNIPEEQDTSALLTPRIKWSKLSNGTEVVLLVATGGKIRLNTEYREAISLPNYPAIPTDATLEIKALRSNHTGIYRCEVMYGIEDRQDTIEVLVKGVVFHYRAISTRYTLNFEKAKQACIQNSAVIATPEQLQAAYEDGYEQCDAGWLADQTVRYPIHWPRERCYGDKDEFPGVRTYGVREPDETYDVYCYAEQMQGKVFYATAPEKFTFQEAFDKCRSLGARLATTGELYLAWKDGMDMCSAGWLADRSVRYPISRARPNCGGNLVGVRTVYLYVNQTGYPHPHSRYDAICYSGESAPEDVYSVGRELGSAFTVQTVTQTEVELPLPRNATEEEARGSIATLEPIEITPTATELYEGFTVLPDLFTTSVSSVEEVVGVTATPGLESASAFTVEDQLVRVTAAPGVVSLPPGVVFHYRAATSRYAFSFVQAQQACLENNAVIATPEQLQAAYEAGFDQCDAGWLRDQTVRYPIVNPRNNCVGDKESSPGVRSYGMRPASETYDVYCYIDRLKGEVFFASQPEQFTFPEAQQYCESQNATLASVGQLHAAWKQGLDRCYAGWLADGSLRYPIVTPRPACGGDAPGVRTVYQHYNQTGFPDPLSRHHAFCFRGTLPPLTGLVDLSPWGRGCHKEGWAHRGASLGKALHWHLGL</sequence>
<dbReference type="Pfam" id="PF07686">
    <property type="entry name" value="V-set"/>
    <property type="match status" value="1"/>
</dbReference>
<feature type="domain" description="Link" evidence="14">
    <location>
        <begin position="566"/>
        <end position="662"/>
    </location>
</feature>
<evidence type="ECO:0000313" key="15">
    <source>
        <dbReference type="Ensembl" id="ENSSOCP00000002595.1"/>
    </source>
</evidence>
<keyword evidence="4" id="KW-0479">Metal-binding</keyword>
<dbReference type="Gene3D" id="2.60.40.10">
    <property type="entry name" value="Immunoglobulins"/>
    <property type="match status" value="1"/>
</dbReference>
<protein>
    <recommendedName>
        <fullName evidence="17">Aggrecan</fullName>
    </recommendedName>
</protein>
<keyword evidence="7" id="KW-0654">Proteoglycan</keyword>
<evidence type="ECO:0000256" key="8">
    <source>
        <dbReference type="ARBA" id="ARBA00023157"/>
    </source>
</evidence>
<dbReference type="InterPro" id="IPR003599">
    <property type="entry name" value="Ig_sub"/>
</dbReference>
<dbReference type="GO" id="GO:0002052">
    <property type="term" value="P:positive regulation of neuroblast proliferation"/>
    <property type="evidence" value="ECO:0007669"/>
    <property type="project" value="TreeGrafter"/>
</dbReference>
<dbReference type="Pfam" id="PF00193">
    <property type="entry name" value="Xlink"/>
    <property type="match status" value="4"/>
</dbReference>
<evidence type="ECO:0000256" key="5">
    <source>
        <dbReference type="ARBA" id="ARBA00022729"/>
    </source>
</evidence>
<dbReference type="Gene3D" id="3.10.100.10">
    <property type="entry name" value="Mannose-Binding Protein A, subunit A"/>
    <property type="match status" value="4"/>
</dbReference>
<feature type="domain" description="Ig-like" evidence="13">
    <location>
        <begin position="34"/>
        <end position="143"/>
    </location>
</feature>
<feature type="domain" description="Link" evidence="14">
    <location>
        <begin position="250"/>
        <end position="346"/>
    </location>
</feature>
<dbReference type="GO" id="GO:0010001">
    <property type="term" value="P:glial cell differentiation"/>
    <property type="evidence" value="ECO:0007669"/>
    <property type="project" value="TreeGrafter"/>
</dbReference>
<dbReference type="PROSITE" id="PS50963">
    <property type="entry name" value="LINK_2"/>
    <property type="match status" value="4"/>
</dbReference>
<keyword evidence="16" id="KW-1185">Reference proteome</keyword>
<feature type="domain" description="Link" evidence="14">
    <location>
        <begin position="465"/>
        <end position="560"/>
    </location>
</feature>
<dbReference type="FunFam" id="2.60.40.10:FF:001192">
    <property type="entry name" value="Aggrecan core protein"/>
    <property type="match status" value="1"/>
</dbReference>
<dbReference type="Proteomes" id="UP000694551">
    <property type="component" value="Unplaced"/>
</dbReference>
<keyword evidence="8 11" id="KW-1015">Disulfide bond</keyword>
<dbReference type="SMART" id="SM00409">
    <property type="entry name" value="IG"/>
    <property type="match status" value="1"/>
</dbReference>
<accession>A0A8D0EP14</accession>
<dbReference type="FunFam" id="3.10.100.10:FF:000011">
    <property type="entry name" value="Aggrecan core protein"/>
    <property type="match status" value="1"/>
</dbReference>
<feature type="domain" description="Link" evidence="14">
    <location>
        <begin position="149"/>
        <end position="244"/>
    </location>
</feature>
<keyword evidence="9" id="KW-0325">Glycoprotein</keyword>
<dbReference type="InterPro" id="IPR016187">
    <property type="entry name" value="CTDL_fold"/>
</dbReference>
<evidence type="ECO:0000313" key="16">
    <source>
        <dbReference type="Proteomes" id="UP000694551"/>
    </source>
</evidence>
<name>A0A8D0EP14_STROC</name>
<dbReference type="FunFam" id="3.10.100.10:FF:000002">
    <property type="entry name" value="Hyaluronan proteoglycan link protein 1"/>
    <property type="match status" value="2"/>
</dbReference>
<keyword evidence="5 12" id="KW-0732">Signal</keyword>
<feature type="disulfide bond" evidence="11">
    <location>
        <begin position="293"/>
        <end position="314"/>
    </location>
</feature>
<dbReference type="SMART" id="SM00445">
    <property type="entry name" value="LINK"/>
    <property type="match status" value="4"/>
</dbReference>
<dbReference type="GO" id="GO:0005540">
    <property type="term" value="F:hyaluronic acid binding"/>
    <property type="evidence" value="ECO:0007669"/>
    <property type="project" value="InterPro"/>
</dbReference>
<evidence type="ECO:0000256" key="2">
    <source>
        <dbReference type="ARBA" id="ARBA00006838"/>
    </source>
</evidence>
<comment type="caution">
    <text evidence="11">Lacks conserved residue(s) required for the propagation of feature annotation.</text>
</comment>
<reference evidence="15" key="2">
    <citation type="submission" date="2025-09" db="UniProtKB">
        <authorList>
            <consortium name="Ensembl"/>
        </authorList>
    </citation>
    <scope>IDENTIFICATION</scope>
</reference>
<evidence type="ECO:0000256" key="12">
    <source>
        <dbReference type="SAM" id="SignalP"/>
    </source>
</evidence>
<dbReference type="InterPro" id="IPR013106">
    <property type="entry name" value="Ig_V-set"/>
</dbReference>
<dbReference type="AlphaFoldDB" id="A0A8D0EP14"/>
<feature type="signal peptide" evidence="12">
    <location>
        <begin position="1"/>
        <end position="17"/>
    </location>
</feature>
<evidence type="ECO:0000256" key="9">
    <source>
        <dbReference type="ARBA" id="ARBA00023180"/>
    </source>
</evidence>
<dbReference type="GO" id="GO:0007155">
    <property type="term" value="P:cell adhesion"/>
    <property type="evidence" value="ECO:0007669"/>
    <property type="project" value="InterPro"/>
</dbReference>
<dbReference type="GO" id="GO:0001501">
    <property type="term" value="P:skeletal system development"/>
    <property type="evidence" value="ECO:0007669"/>
    <property type="project" value="TreeGrafter"/>
</dbReference>
<dbReference type="Ensembl" id="ENSSOCT00000002654.1">
    <property type="protein sequence ID" value="ENSSOCP00000002595.1"/>
    <property type="gene ID" value="ENSSOCG00000002004.1"/>
</dbReference>
<feature type="disulfide bond" evidence="11">
    <location>
        <begin position="195"/>
        <end position="216"/>
    </location>
</feature>
<dbReference type="PANTHER" id="PTHR22804:SF42">
    <property type="entry name" value="AGGRECAN CORE PROTEIN"/>
    <property type="match status" value="1"/>
</dbReference>
<evidence type="ECO:0000259" key="13">
    <source>
        <dbReference type="PROSITE" id="PS50835"/>
    </source>
</evidence>
<evidence type="ECO:0000256" key="11">
    <source>
        <dbReference type="PROSITE-ProRule" id="PRU00323"/>
    </source>
</evidence>
<dbReference type="PROSITE" id="PS50835">
    <property type="entry name" value="IG_LIKE"/>
    <property type="match status" value="1"/>
</dbReference>
<dbReference type="InterPro" id="IPR016186">
    <property type="entry name" value="C-type_lectin-like/link_sf"/>
</dbReference>
<comment type="subcellular location">
    <subcellularLocation>
        <location evidence="1">Secreted</location>
    </subcellularLocation>
</comment>
<dbReference type="PRINTS" id="PR01265">
    <property type="entry name" value="LINKMODULE"/>
</dbReference>
<dbReference type="InterPro" id="IPR013783">
    <property type="entry name" value="Ig-like_fold"/>
</dbReference>
<evidence type="ECO:0008006" key="17">
    <source>
        <dbReference type="Google" id="ProtNLM"/>
    </source>
</evidence>
<dbReference type="SUPFAM" id="SSF56436">
    <property type="entry name" value="C-type lectin-like"/>
    <property type="match status" value="4"/>
</dbReference>
<evidence type="ECO:0000256" key="1">
    <source>
        <dbReference type="ARBA" id="ARBA00004613"/>
    </source>
</evidence>
<reference evidence="15" key="1">
    <citation type="submission" date="2025-08" db="UniProtKB">
        <authorList>
            <consortium name="Ensembl"/>
        </authorList>
    </citation>
    <scope>IDENTIFICATION</scope>
</reference>
<dbReference type="CDD" id="cd03517">
    <property type="entry name" value="Link_domain_CSPGs_modules_1_3"/>
    <property type="match status" value="2"/>
</dbReference>
<dbReference type="InterPro" id="IPR000538">
    <property type="entry name" value="Link_dom"/>
</dbReference>
<proteinExistence type="inferred from homology"/>
<feature type="chain" id="PRO_5034676272" description="Aggrecan" evidence="12">
    <location>
        <begin position="18"/>
        <end position="703"/>
    </location>
</feature>